<feature type="compositionally biased region" description="Gly residues" evidence="1">
    <location>
        <begin position="300"/>
        <end position="309"/>
    </location>
</feature>
<protein>
    <submittedName>
        <fullName evidence="2">Uncharacterized protein</fullName>
    </submittedName>
</protein>
<feature type="compositionally biased region" description="Low complexity" evidence="1">
    <location>
        <begin position="256"/>
        <end position="265"/>
    </location>
</feature>
<organism evidence="2 3">
    <name type="scientific">Rangifer tarandus platyrhynchus</name>
    <name type="common">Svalbard reindeer</name>
    <dbReference type="NCBI Taxonomy" id="3082113"/>
    <lineage>
        <taxon>Eukaryota</taxon>
        <taxon>Metazoa</taxon>
        <taxon>Chordata</taxon>
        <taxon>Craniata</taxon>
        <taxon>Vertebrata</taxon>
        <taxon>Euteleostomi</taxon>
        <taxon>Mammalia</taxon>
        <taxon>Eutheria</taxon>
        <taxon>Laurasiatheria</taxon>
        <taxon>Artiodactyla</taxon>
        <taxon>Ruminantia</taxon>
        <taxon>Pecora</taxon>
        <taxon>Cervidae</taxon>
        <taxon>Odocoileinae</taxon>
        <taxon>Rangifer</taxon>
    </lineage>
</organism>
<evidence type="ECO:0000313" key="2">
    <source>
        <dbReference type="EMBL" id="CAI9166635.1"/>
    </source>
</evidence>
<dbReference type="EMBL" id="OX459962">
    <property type="protein sequence ID" value="CAI9166635.1"/>
    <property type="molecule type" value="Genomic_DNA"/>
</dbReference>
<dbReference type="Proteomes" id="UP001176941">
    <property type="component" value="Chromosome 26"/>
</dbReference>
<accession>A0ABN8YYE7</accession>
<evidence type="ECO:0000256" key="1">
    <source>
        <dbReference type="SAM" id="MobiDB-lite"/>
    </source>
</evidence>
<gene>
    <name evidence="2" type="ORF">MRATA1EN1_LOCUS15597</name>
</gene>
<sequence length="473" mass="48976">MPAVLWGSAEQSSRSPAGFAPDVRGLASLSLPIHISAGNQRRKIPVTPVLLVYEDDTCPSCTIGRVNLDVPRFPPRSRESGTCETFARGRGGPETESCEGELSGASITNTTRARKTRSRYPGAPESGWGSQALKLARLPGRAPGAPSGSSRRPRPPAPVPPPAALRARESSRPRGFSPLALCAGGLGGGDSGREARGGRRGRGAWPRVGVGGDGERGAAGRRALAAAAAARSRRGSGRSSRQLRRELRCGSGSGAPGPLLPASPLRPRAPAVAAASRAPLLAAPAPAGARRALRRPRPGGRLGPGGSAGRGRARGQRLVERSVAGGGKDAQLQLPDGNGGLGGLGEVRAGEAHGGNFSPGKVPASARLGSLGCRREEEGKEARSGGGSREAGMESWPSLGLRIWKRGRGAACRTVHPAPDSRLLARCRWIGGPGGEPARWLLLVGRCRDVQKPKDALGDPRLKLGRCLVRRRL</sequence>
<feature type="region of interest" description="Disordered" evidence="1">
    <location>
        <begin position="285"/>
        <end position="394"/>
    </location>
</feature>
<feature type="compositionally biased region" description="Basic and acidic residues" evidence="1">
    <location>
        <begin position="373"/>
        <end position="383"/>
    </location>
</feature>
<feature type="compositionally biased region" description="Low complexity" evidence="1">
    <location>
        <begin position="135"/>
        <end position="150"/>
    </location>
</feature>
<name>A0ABN8YYE7_RANTA</name>
<reference evidence="2" key="1">
    <citation type="submission" date="2023-04" db="EMBL/GenBank/DDBJ databases">
        <authorList>
            <consortium name="ELIXIR-Norway"/>
        </authorList>
    </citation>
    <scope>NUCLEOTIDE SEQUENCE [LARGE SCALE GENOMIC DNA]</scope>
</reference>
<proteinExistence type="predicted"/>
<feature type="compositionally biased region" description="Low complexity" evidence="1">
    <location>
        <begin position="220"/>
        <end position="230"/>
    </location>
</feature>
<keyword evidence="3" id="KW-1185">Reference proteome</keyword>
<evidence type="ECO:0000313" key="3">
    <source>
        <dbReference type="Proteomes" id="UP001176941"/>
    </source>
</evidence>
<feature type="region of interest" description="Disordered" evidence="1">
    <location>
        <begin position="77"/>
        <end position="265"/>
    </location>
</feature>